<dbReference type="InterPro" id="IPR029058">
    <property type="entry name" value="AB_hydrolase_fold"/>
</dbReference>
<feature type="active site" description="Charge relay system" evidence="2">
    <location>
        <position position="292"/>
    </location>
</feature>
<evidence type="ECO:0000313" key="5">
    <source>
        <dbReference type="Proteomes" id="UP000000647"/>
    </source>
</evidence>
<dbReference type="KEGG" id="hha:Hhal_1905"/>
<dbReference type="MEROPS" id="S33.A46"/>
<dbReference type="eggNOG" id="COG0429">
    <property type="taxonomic scope" value="Bacteria"/>
</dbReference>
<dbReference type="GO" id="GO:0047372">
    <property type="term" value="F:monoacylglycerol lipase activity"/>
    <property type="evidence" value="ECO:0007669"/>
    <property type="project" value="TreeGrafter"/>
</dbReference>
<dbReference type="STRING" id="349124.Hhal_1905"/>
<proteinExistence type="inferred from homology"/>
<dbReference type="ESTHER" id="halhl-a1wya7">
    <property type="family name" value="abh_upf0017"/>
</dbReference>
<name>A1WYA7_HALHL</name>
<dbReference type="GO" id="GO:0034338">
    <property type="term" value="F:short-chain carboxylesterase activity"/>
    <property type="evidence" value="ECO:0007669"/>
    <property type="project" value="TreeGrafter"/>
</dbReference>
<dbReference type="PIRSF" id="PIRSF005211">
    <property type="entry name" value="Ab_hydro_YheT"/>
    <property type="match status" value="1"/>
</dbReference>
<dbReference type="NCBIfam" id="NF008218">
    <property type="entry name" value="PRK10985.1"/>
    <property type="match status" value="1"/>
</dbReference>
<dbReference type="EMBL" id="CP000544">
    <property type="protein sequence ID" value="ABM62669.1"/>
    <property type="molecule type" value="Genomic_DNA"/>
</dbReference>
<reference evidence="4 5" key="2">
    <citation type="journal article" date="2013" name="Stand. Genomic Sci.">
        <title>Complete genome sequence of Halorhodospira halophila SL1.</title>
        <authorList>
            <person name="Challacombe J.F."/>
            <person name="Majid S."/>
            <person name="Deole R."/>
            <person name="Brettin T.S."/>
            <person name="Bruce D."/>
            <person name="Delano S.F."/>
            <person name="Detter J.C."/>
            <person name="Gleasner C.D."/>
            <person name="Han C.S."/>
            <person name="Misra M."/>
            <person name="Reitenga K.G."/>
            <person name="Mikhailova N."/>
            <person name="Woyke T."/>
            <person name="Pitluck S."/>
            <person name="Nolan M."/>
            <person name="Land M.L."/>
            <person name="Saunders E."/>
            <person name="Tapia R."/>
            <person name="Lapidus A."/>
            <person name="Ivanova N."/>
            <person name="Hoff W.D."/>
        </authorList>
    </citation>
    <scope>NUCLEOTIDE SEQUENCE [LARGE SCALE GENOMIC DNA]</scope>
    <source>
        <strain evidence="5">DSM 244 / SL1</strain>
    </source>
</reference>
<evidence type="ECO:0000256" key="1">
    <source>
        <dbReference type="ARBA" id="ARBA00010884"/>
    </source>
</evidence>
<dbReference type="InterPro" id="IPR000073">
    <property type="entry name" value="AB_hydrolase_1"/>
</dbReference>
<gene>
    <name evidence="4" type="ordered locus">Hhal_1905</name>
</gene>
<sequence length="327" mass="35744">MTRPEAAAFRPAWWLPGRHAQTVFPALLRTPPRPPLTPEVFELPDGDFLELAWGPPGQGLAIIGHGLGGSSDSAYVRGVVAELARRGIGSVVMQSRGAGRHPNRHRRSYHAAAWDDLEAVVAGLAERDPHRPLAVVGFSLSGSMLLNWLAERGDTPVARAVAVSVPFELDRCADALERGFARVYQAYLLRRLRVMAANKFAARDDSPVPAERIRRIRRLREFDNLLTAPLHGFRDSADYYRRASCRQRLSAIRQPTALLHAADDPFVPPETIAETAELGPGVTLELQRHGGHVGFVEGRQPGRPGYWLDGRIADLLEAALGNPPAGG</sequence>
<keyword evidence="4" id="KW-0378">Hydrolase</keyword>
<dbReference type="InterPro" id="IPR050960">
    <property type="entry name" value="AB_hydrolase_4_sf"/>
</dbReference>
<dbReference type="HOGENOM" id="CLU_032487_0_0_6"/>
<keyword evidence="5" id="KW-1185">Reference proteome</keyword>
<dbReference type="Proteomes" id="UP000000647">
    <property type="component" value="Chromosome"/>
</dbReference>
<accession>A1WYA7</accession>
<feature type="active site" description="Charge relay system" evidence="2">
    <location>
        <position position="264"/>
    </location>
</feature>
<feature type="active site" description="Charge relay system" evidence="2">
    <location>
        <position position="139"/>
    </location>
</feature>
<dbReference type="OrthoDB" id="332676at2"/>
<dbReference type="Gene3D" id="3.40.50.1820">
    <property type="entry name" value="alpha/beta hydrolase"/>
    <property type="match status" value="1"/>
</dbReference>
<organism evidence="4 5">
    <name type="scientific">Halorhodospira halophila (strain DSM 244 / SL1)</name>
    <name type="common">Ectothiorhodospira halophila (strain DSM 244 / SL1)</name>
    <dbReference type="NCBI Taxonomy" id="349124"/>
    <lineage>
        <taxon>Bacteria</taxon>
        <taxon>Pseudomonadati</taxon>
        <taxon>Pseudomonadota</taxon>
        <taxon>Gammaproteobacteria</taxon>
        <taxon>Chromatiales</taxon>
        <taxon>Ectothiorhodospiraceae</taxon>
        <taxon>Halorhodospira</taxon>
    </lineage>
</organism>
<dbReference type="PANTHER" id="PTHR10794">
    <property type="entry name" value="ABHYDROLASE DOMAIN-CONTAINING PROTEIN"/>
    <property type="match status" value="1"/>
</dbReference>
<dbReference type="PANTHER" id="PTHR10794:SF94">
    <property type="entry name" value="ESTERASE YHET-RELATED"/>
    <property type="match status" value="1"/>
</dbReference>
<protein>
    <submittedName>
        <fullName evidence="4">Alpha/beta hydrolase fold protein</fullName>
    </submittedName>
</protein>
<evidence type="ECO:0000256" key="2">
    <source>
        <dbReference type="PIRSR" id="PIRSR005211-1"/>
    </source>
</evidence>
<reference evidence="5" key="1">
    <citation type="submission" date="2006-12" db="EMBL/GenBank/DDBJ databases">
        <title>Complete sequence of Halorhodospira halophila SL1.</title>
        <authorList>
            <consortium name="US DOE Joint Genome Institute"/>
            <person name="Copeland A."/>
            <person name="Lucas S."/>
            <person name="Lapidus A."/>
            <person name="Barry K."/>
            <person name="Detter J.C."/>
            <person name="Glavina del Rio T."/>
            <person name="Hammon N."/>
            <person name="Israni S."/>
            <person name="Dalin E."/>
            <person name="Tice H."/>
            <person name="Pitluck S."/>
            <person name="Saunders E."/>
            <person name="Brettin T."/>
            <person name="Bruce D."/>
            <person name="Han C."/>
            <person name="Tapia R."/>
            <person name="Schmutz J."/>
            <person name="Larimer F."/>
            <person name="Land M."/>
            <person name="Hauser L."/>
            <person name="Kyrpides N."/>
            <person name="Mikhailova N."/>
            <person name="Hoff W."/>
            <person name="Richardson P."/>
        </authorList>
    </citation>
    <scope>NUCLEOTIDE SEQUENCE [LARGE SCALE GENOMIC DNA]</scope>
    <source>
        <strain evidence="5">DSM 244 / SL1</strain>
    </source>
</reference>
<feature type="domain" description="AB hydrolase-1" evidence="3">
    <location>
        <begin position="63"/>
        <end position="298"/>
    </location>
</feature>
<evidence type="ECO:0000313" key="4">
    <source>
        <dbReference type="EMBL" id="ABM62669.1"/>
    </source>
</evidence>
<dbReference type="Pfam" id="PF00561">
    <property type="entry name" value="Abhydrolase_1"/>
    <property type="match status" value="1"/>
</dbReference>
<dbReference type="RefSeq" id="WP_011814691.1">
    <property type="nucleotide sequence ID" value="NC_008789.1"/>
</dbReference>
<comment type="similarity">
    <text evidence="1">Belongs to the AB hydrolase superfamily. AB hydrolase 4 family.</text>
</comment>
<dbReference type="InterPro" id="IPR012020">
    <property type="entry name" value="ABHD4"/>
</dbReference>
<dbReference type="AlphaFoldDB" id="A1WYA7"/>
<evidence type="ECO:0000259" key="3">
    <source>
        <dbReference type="Pfam" id="PF00561"/>
    </source>
</evidence>
<dbReference type="SUPFAM" id="SSF53474">
    <property type="entry name" value="alpha/beta-Hydrolases"/>
    <property type="match status" value="1"/>
</dbReference>